<dbReference type="EMBL" id="BK032766">
    <property type="protein sequence ID" value="DAF59239.1"/>
    <property type="molecule type" value="Genomic_DNA"/>
</dbReference>
<reference evidence="1" key="1">
    <citation type="journal article" date="2021" name="Proc. Natl. Acad. Sci. U.S.A.">
        <title>A Catalog of Tens of Thousands of Viruses from Human Metagenomes Reveals Hidden Associations with Chronic Diseases.</title>
        <authorList>
            <person name="Tisza M.J."/>
            <person name="Buck C.B."/>
        </authorList>
    </citation>
    <scope>NUCLEOTIDE SEQUENCE</scope>
    <source>
        <strain evidence="1">Ct3fB6</strain>
    </source>
</reference>
<proteinExistence type="predicted"/>
<name>A0A8S5T8D3_9CAUD</name>
<accession>A0A8S5T8D3</accession>
<sequence length="116" mass="13569">MPFLINITSYISSLSKNVFNTKLINQSEIANIICLNLSYLFLVYPANRKSTIMTDEELRAFCLKQAIQIITHKEQPRTIGFQNTDSIYLFELTEILLEYIKTGKQNYVPVYLNYFK</sequence>
<evidence type="ECO:0000313" key="1">
    <source>
        <dbReference type="EMBL" id="DAF59239.1"/>
    </source>
</evidence>
<protein>
    <submittedName>
        <fullName evidence="1">Uncharacterized protein</fullName>
    </submittedName>
</protein>
<organism evidence="1">
    <name type="scientific">Siphoviridae sp. ct3fB6</name>
    <dbReference type="NCBI Taxonomy" id="2827770"/>
    <lineage>
        <taxon>Viruses</taxon>
        <taxon>Duplodnaviria</taxon>
        <taxon>Heunggongvirae</taxon>
        <taxon>Uroviricota</taxon>
        <taxon>Caudoviricetes</taxon>
    </lineage>
</organism>